<feature type="compositionally biased region" description="Polar residues" evidence="4">
    <location>
        <begin position="81"/>
        <end position="92"/>
    </location>
</feature>
<dbReference type="Pfam" id="PF03931">
    <property type="entry name" value="Skp1_POZ"/>
    <property type="match status" value="1"/>
</dbReference>
<comment type="pathway">
    <text evidence="1">Protein modification; protein ubiquitination.</text>
</comment>
<dbReference type="InterPro" id="IPR016073">
    <property type="entry name" value="Skp1_comp_POZ"/>
</dbReference>
<evidence type="ECO:0000259" key="5">
    <source>
        <dbReference type="Pfam" id="PF03931"/>
    </source>
</evidence>
<dbReference type="UniPathway" id="UPA00143"/>
<evidence type="ECO:0000313" key="6">
    <source>
        <dbReference type="EMBL" id="RZC75584.1"/>
    </source>
</evidence>
<dbReference type="PANTHER" id="PTHR11165">
    <property type="entry name" value="SKP1"/>
    <property type="match status" value="1"/>
</dbReference>
<dbReference type="SMART" id="SM00512">
    <property type="entry name" value="Skp1"/>
    <property type="match status" value="1"/>
</dbReference>
<name>A0A4Y7KQE6_PAPSO</name>
<dbReference type="InterPro" id="IPR001232">
    <property type="entry name" value="SKP1-like"/>
</dbReference>
<evidence type="ECO:0000256" key="2">
    <source>
        <dbReference type="ARBA" id="ARBA00009993"/>
    </source>
</evidence>
<evidence type="ECO:0000256" key="4">
    <source>
        <dbReference type="SAM" id="MobiDB-lite"/>
    </source>
</evidence>
<organism evidence="6 7">
    <name type="scientific">Papaver somniferum</name>
    <name type="common">Opium poppy</name>
    <dbReference type="NCBI Taxonomy" id="3469"/>
    <lineage>
        <taxon>Eukaryota</taxon>
        <taxon>Viridiplantae</taxon>
        <taxon>Streptophyta</taxon>
        <taxon>Embryophyta</taxon>
        <taxon>Tracheophyta</taxon>
        <taxon>Spermatophyta</taxon>
        <taxon>Magnoliopsida</taxon>
        <taxon>Ranunculales</taxon>
        <taxon>Papaveraceae</taxon>
        <taxon>Papaveroideae</taxon>
        <taxon>Papaver</taxon>
    </lineage>
</organism>
<dbReference type="EMBL" id="CM010722">
    <property type="protein sequence ID" value="RZC75584.1"/>
    <property type="molecule type" value="Genomic_DNA"/>
</dbReference>
<keyword evidence="3" id="KW-0833">Ubl conjugation pathway</keyword>
<feature type="region of interest" description="Disordered" evidence="4">
    <location>
        <begin position="75"/>
        <end position="104"/>
    </location>
</feature>
<dbReference type="GO" id="GO:0009867">
    <property type="term" value="P:jasmonic acid mediated signaling pathway"/>
    <property type="evidence" value="ECO:0007669"/>
    <property type="project" value="UniProtKB-ARBA"/>
</dbReference>
<accession>A0A4Y7KQE6</accession>
<dbReference type="Gramene" id="RZC75584">
    <property type="protein sequence ID" value="RZC75584"/>
    <property type="gene ID" value="C5167_051061"/>
</dbReference>
<dbReference type="STRING" id="3469.A0A4Y7KQE6"/>
<proteinExistence type="inferred from homology"/>
<dbReference type="AlphaFoldDB" id="A0A4Y7KQE6"/>
<dbReference type="GO" id="GO:0006511">
    <property type="term" value="P:ubiquitin-dependent protein catabolic process"/>
    <property type="evidence" value="ECO:0007669"/>
    <property type="project" value="InterPro"/>
</dbReference>
<comment type="similarity">
    <text evidence="2">Belongs to the SKP1 family.</text>
</comment>
<evidence type="ECO:0000313" key="7">
    <source>
        <dbReference type="Proteomes" id="UP000316621"/>
    </source>
</evidence>
<dbReference type="Proteomes" id="UP000316621">
    <property type="component" value="Chromosome 8"/>
</dbReference>
<dbReference type="SUPFAM" id="SSF54695">
    <property type="entry name" value="POZ domain"/>
    <property type="match status" value="1"/>
</dbReference>
<feature type="domain" description="SKP1 component POZ" evidence="5">
    <location>
        <begin position="5"/>
        <end position="64"/>
    </location>
</feature>
<dbReference type="GO" id="GO:0016567">
    <property type="term" value="P:protein ubiquitination"/>
    <property type="evidence" value="ECO:0007669"/>
    <property type="project" value="UniProtKB-UniPathway"/>
</dbReference>
<dbReference type="Gene3D" id="3.30.710.10">
    <property type="entry name" value="Potassium Channel Kv1.1, Chain A"/>
    <property type="match status" value="1"/>
</dbReference>
<evidence type="ECO:0000256" key="3">
    <source>
        <dbReference type="ARBA" id="ARBA00022786"/>
    </source>
</evidence>
<dbReference type="InterPro" id="IPR016897">
    <property type="entry name" value="SKP1"/>
</dbReference>
<dbReference type="InterPro" id="IPR011333">
    <property type="entry name" value="SKP1/BTB/POZ_sf"/>
</dbReference>
<gene>
    <name evidence="6" type="ORF">C5167_051061</name>
</gene>
<protein>
    <recommendedName>
        <fullName evidence="5">SKP1 component POZ domain-containing protein</fullName>
    </recommendedName>
</protein>
<sequence>MSTSKMVTLRSSDGGYFDAEEVVALQPLTIKHTIEDNCADNGIPSPNVTSNTWAKVLAHCKKHVDDIPKKDDGSCRYDQGKYTSGDSKTSPDGASFDVEEVVSL</sequence>
<keyword evidence="7" id="KW-1185">Reference proteome</keyword>
<reference evidence="6 7" key="1">
    <citation type="journal article" date="2018" name="Science">
        <title>The opium poppy genome and morphinan production.</title>
        <authorList>
            <person name="Guo L."/>
            <person name="Winzer T."/>
            <person name="Yang X."/>
            <person name="Li Y."/>
            <person name="Ning Z."/>
            <person name="He Z."/>
            <person name="Teodor R."/>
            <person name="Lu Y."/>
            <person name="Bowser T.A."/>
            <person name="Graham I.A."/>
            <person name="Ye K."/>
        </authorList>
    </citation>
    <scope>NUCLEOTIDE SEQUENCE [LARGE SCALE GENOMIC DNA]</scope>
    <source>
        <strain evidence="7">cv. HN1</strain>
        <tissue evidence="6">Leaves</tissue>
    </source>
</reference>
<evidence type="ECO:0000256" key="1">
    <source>
        <dbReference type="ARBA" id="ARBA00004906"/>
    </source>
</evidence>